<feature type="repeat" description="ANK" evidence="3">
    <location>
        <begin position="42"/>
        <end position="66"/>
    </location>
</feature>
<dbReference type="PROSITE" id="PS50297">
    <property type="entry name" value="ANK_REP_REGION"/>
    <property type="match status" value="3"/>
</dbReference>
<keyword evidence="2 3" id="KW-0040">ANK repeat</keyword>
<organism evidence="4">
    <name type="scientific">Eucalyptus grandis</name>
    <name type="common">Flooded gum</name>
    <dbReference type="NCBI Taxonomy" id="71139"/>
    <lineage>
        <taxon>Eukaryota</taxon>
        <taxon>Viridiplantae</taxon>
        <taxon>Streptophyta</taxon>
        <taxon>Embryophyta</taxon>
        <taxon>Tracheophyta</taxon>
        <taxon>Spermatophyta</taxon>
        <taxon>Magnoliopsida</taxon>
        <taxon>eudicotyledons</taxon>
        <taxon>Gunneridae</taxon>
        <taxon>Pentapetalae</taxon>
        <taxon>rosids</taxon>
        <taxon>malvids</taxon>
        <taxon>Myrtales</taxon>
        <taxon>Myrtaceae</taxon>
        <taxon>Myrtoideae</taxon>
        <taxon>Eucalypteae</taxon>
        <taxon>Eucalyptus</taxon>
    </lineage>
</organism>
<keyword evidence="1" id="KW-0677">Repeat</keyword>
<reference evidence="4" key="1">
    <citation type="submission" date="2013-07" db="EMBL/GenBank/DDBJ databases">
        <title>The genome of Eucalyptus grandis.</title>
        <authorList>
            <person name="Schmutz J."/>
            <person name="Hayes R."/>
            <person name="Myburg A."/>
            <person name="Tuskan G."/>
            <person name="Grattapaglia D."/>
            <person name="Rokhsar D.S."/>
        </authorList>
    </citation>
    <scope>NUCLEOTIDE SEQUENCE</scope>
    <source>
        <tissue evidence="4">Leaf extractions</tissue>
    </source>
</reference>
<dbReference type="Gramene" id="KCW82209">
    <property type="protein sequence ID" value="KCW82209"/>
    <property type="gene ID" value="EUGRSUZ_C03616"/>
</dbReference>
<dbReference type="STRING" id="71139.A0A059CVF1"/>
<protein>
    <submittedName>
        <fullName evidence="4">Uncharacterized protein</fullName>
    </submittedName>
</protein>
<dbReference type="SUPFAM" id="SSF48403">
    <property type="entry name" value="Ankyrin repeat"/>
    <property type="match status" value="1"/>
</dbReference>
<evidence type="ECO:0000256" key="1">
    <source>
        <dbReference type="ARBA" id="ARBA00022737"/>
    </source>
</evidence>
<gene>
    <name evidence="4" type="ORF">EUGRSUZ_C03616</name>
</gene>
<dbReference type="PANTHER" id="PTHR24186:SF37">
    <property type="entry name" value="PGG DOMAIN-CONTAINING PROTEIN"/>
    <property type="match status" value="1"/>
</dbReference>
<dbReference type="AlphaFoldDB" id="A0A059CVF1"/>
<dbReference type="Gene3D" id="1.25.40.20">
    <property type="entry name" value="Ankyrin repeat-containing domain"/>
    <property type="match status" value="1"/>
</dbReference>
<dbReference type="EMBL" id="KK198755">
    <property type="protein sequence ID" value="KCW82209.1"/>
    <property type="molecule type" value="Genomic_DNA"/>
</dbReference>
<dbReference type="OMA" id="STNEYVE"/>
<dbReference type="Pfam" id="PF12796">
    <property type="entry name" value="Ank_2"/>
    <property type="match status" value="2"/>
</dbReference>
<evidence type="ECO:0000313" key="4">
    <source>
        <dbReference type="EMBL" id="KCW82209.1"/>
    </source>
</evidence>
<evidence type="ECO:0000256" key="2">
    <source>
        <dbReference type="ARBA" id="ARBA00023043"/>
    </source>
</evidence>
<dbReference type="InterPro" id="IPR036770">
    <property type="entry name" value="Ankyrin_rpt-contain_sf"/>
</dbReference>
<dbReference type="PROSITE" id="PS50088">
    <property type="entry name" value="ANK_REPEAT"/>
    <property type="match status" value="3"/>
</dbReference>
<evidence type="ECO:0000256" key="3">
    <source>
        <dbReference type="PROSITE-ProRule" id="PRU00023"/>
    </source>
</evidence>
<accession>A0A059CVF1</accession>
<name>A0A059CVF1_EUCGR</name>
<sequence length="229" mass="25581">MSFGGYLLTRHTSEPQDRLILARASVTCFDETPLHVARMLGHGRTPLHLVSTNEYVEIVRELLQSNPLACLVHDKDGRTALHLAMMKGRLNIVIELVKVRSKAAEHRLSHGKTALHLGVKHNHLEILKVLVEMVTDGDLVNAQDDEGNTILHLATANRQIEWMYVNTVNRNGFSAPNIVEHFPNDFKIIELRELLVHAGALCLGVAFADKLDQISHAIAINIIAHSWLI</sequence>
<dbReference type="InterPro" id="IPR002110">
    <property type="entry name" value="Ankyrin_rpt"/>
</dbReference>
<dbReference type="PANTHER" id="PTHR24186">
    <property type="entry name" value="PROTEIN PHOSPHATASE 1 REGULATORY SUBUNIT"/>
    <property type="match status" value="1"/>
</dbReference>
<feature type="repeat" description="ANK" evidence="3">
    <location>
        <begin position="76"/>
        <end position="98"/>
    </location>
</feature>
<dbReference type="InParanoid" id="A0A059CVF1"/>
<proteinExistence type="predicted"/>
<dbReference type="SMART" id="SM00248">
    <property type="entry name" value="ANK"/>
    <property type="match status" value="3"/>
</dbReference>
<feature type="repeat" description="ANK" evidence="3">
    <location>
        <begin position="110"/>
        <end position="142"/>
    </location>
</feature>